<dbReference type="InterPro" id="IPR001985">
    <property type="entry name" value="S-AdoMet_decarboxylase_euk"/>
</dbReference>
<evidence type="ECO:0000256" key="18">
    <source>
        <dbReference type="PIRSR" id="PIRSR001355-5"/>
    </source>
</evidence>
<feature type="active site" description="Schiff-base intermediate with substrate; via pyruvic acid" evidence="14">
    <location>
        <position position="84"/>
    </location>
</feature>
<accession>A0A9P0QM98</accession>
<keyword evidence="20" id="KW-1185">Reference proteome</keyword>
<keyword evidence="7 17" id="KW-0068">Autocatalytic cleavage</keyword>
<comment type="similarity">
    <text evidence="3">Belongs to the eukaryotic AdoMetDC family.</text>
</comment>
<evidence type="ECO:0000313" key="20">
    <source>
        <dbReference type="Proteomes" id="UP000837801"/>
    </source>
</evidence>
<evidence type="ECO:0000256" key="4">
    <source>
        <dbReference type="ARBA" id="ARBA00012357"/>
    </source>
</evidence>
<feature type="chain" id="PRO_5042324723" description="S-adenosylmethionine decarboxylase beta chain" evidence="18">
    <location>
        <begin position="1"/>
        <end position="83"/>
    </location>
</feature>
<evidence type="ECO:0000256" key="11">
    <source>
        <dbReference type="ARBA" id="ARBA00023239"/>
    </source>
</evidence>
<dbReference type="OrthoDB" id="1068353at2759"/>
<feature type="modified residue" description="Pyruvic acid (Ser); by autocatalysis" evidence="16">
    <location>
        <position position="84"/>
    </location>
</feature>
<keyword evidence="9" id="KW-0620">Polyamine biosynthesis</keyword>
<dbReference type="SUPFAM" id="SSF56276">
    <property type="entry name" value="S-adenosylmethionine decarboxylase"/>
    <property type="match status" value="1"/>
</dbReference>
<keyword evidence="5" id="KW-0949">S-adenosyl-L-methionine</keyword>
<proteinExistence type="inferred from homology"/>
<dbReference type="PIRSF" id="PIRSF001355">
    <property type="entry name" value="S-AdenosylMet_decarboxylase"/>
    <property type="match status" value="1"/>
</dbReference>
<name>A0A9P0QM98_9ASCO</name>
<dbReference type="Pfam" id="PF01536">
    <property type="entry name" value="SAM_decarbox"/>
    <property type="match status" value="1"/>
</dbReference>
<keyword evidence="13" id="KW-0670">Pyruvate</keyword>
<feature type="active site" description="Proton acceptor; for processing activity" evidence="14">
    <location>
        <position position="306"/>
    </location>
</feature>
<dbReference type="Proteomes" id="UP000837801">
    <property type="component" value="Unassembled WGS sequence"/>
</dbReference>
<dbReference type="PANTHER" id="PTHR11570:SF0">
    <property type="entry name" value="S-ADENOSYLMETHIONINE DECARBOXYLASE PROENZYME"/>
    <property type="match status" value="1"/>
</dbReference>
<dbReference type="InterPro" id="IPR048283">
    <property type="entry name" value="AdoMetDC-like"/>
</dbReference>
<keyword evidence="6" id="KW-0210">Decarboxylase</keyword>
<keyword evidence="12" id="KW-0704">Schiff base</keyword>
<dbReference type="GO" id="GO:0006597">
    <property type="term" value="P:spermine biosynthetic process"/>
    <property type="evidence" value="ECO:0007669"/>
    <property type="project" value="InterPro"/>
</dbReference>
<evidence type="ECO:0000256" key="12">
    <source>
        <dbReference type="ARBA" id="ARBA00023270"/>
    </source>
</evidence>
<feature type="binding site" evidence="15">
    <location>
        <position position="83"/>
    </location>
    <ligand>
        <name>substrate</name>
    </ligand>
</feature>
<dbReference type="GO" id="GO:0005829">
    <property type="term" value="C:cytosol"/>
    <property type="evidence" value="ECO:0007669"/>
    <property type="project" value="TreeGrafter"/>
</dbReference>
<evidence type="ECO:0000256" key="17">
    <source>
        <dbReference type="PIRSR" id="PIRSR001355-4"/>
    </source>
</evidence>
<comment type="pathway">
    <text evidence="2">Amine and polyamine biosynthesis; S-adenosylmethioninamine biosynthesis; S-adenosylmethioninamine from S-adenosyl-L-methionine: step 1/1.</text>
</comment>
<feature type="active site" description="Proton acceptor; for processing activity" evidence="14">
    <location>
        <position position="321"/>
    </location>
</feature>
<protein>
    <recommendedName>
        <fullName evidence="4">adenosylmethionine decarboxylase</fullName>
        <ecNumber evidence="4">4.1.1.50</ecNumber>
    </recommendedName>
</protein>
<keyword evidence="8" id="KW-0745">Spermidine biosynthesis</keyword>
<keyword evidence="10" id="KW-0865">Zymogen</keyword>
<dbReference type="InterPro" id="IPR018166">
    <property type="entry name" value="S-AdoMet_deCO2ase_CS"/>
</dbReference>
<evidence type="ECO:0000256" key="13">
    <source>
        <dbReference type="ARBA" id="ARBA00023317"/>
    </source>
</evidence>
<reference evidence="19" key="1">
    <citation type="submission" date="2022-03" db="EMBL/GenBank/DDBJ databases">
        <authorList>
            <person name="Legras J.-L."/>
            <person name="Devillers H."/>
            <person name="Grondin C."/>
        </authorList>
    </citation>
    <scope>NUCLEOTIDE SEQUENCE</scope>
    <source>
        <strain evidence="19">CLIB 1423</strain>
    </source>
</reference>
<dbReference type="AlphaFoldDB" id="A0A9P0QM98"/>
<feature type="binding site" evidence="15">
    <location>
        <position position="325"/>
    </location>
    <ligand>
        <name>substrate</name>
    </ligand>
</feature>
<evidence type="ECO:0000256" key="9">
    <source>
        <dbReference type="ARBA" id="ARBA00023115"/>
    </source>
</evidence>
<gene>
    <name evidence="19" type="ORF">CLIB1423_03S00298</name>
</gene>
<dbReference type="NCBIfam" id="TIGR00535">
    <property type="entry name" value="SAM_DCase"/>
    <property type="match status" value="1"/>
</dbReference>
<evidence type="ECO:0000256" key="1">
    <source>
        <dbReference type="ARBA" id="ARBA00001928"/>
    </source>
</evidence>
<dbReference type="GO" id="GO:0004014">
    <property type="term" value="F:adenosylmethionine decarboxylase activity"/>
    <property type="evidence" value="ECO:0007669"/>
    <property type="project" value="UniProtKB-EC"/>
</dbReference>
<feature type="site" description="Cleavage (non-hydrolytic); by autolysis" evidence="17">
    <location>
        <begin position="83"/>
        <end position="84"/>
    </location>
</feature>
<evidence type="ECO:0000256" key="14">
    <source>
        <dbReference type="PIRSR" id="PIRSR001355-1"/>
    </source>
</evidence>
<dbReference type="PANTHER" id="PTHR11570">
    <property type="entry name" value="S-ADENOSYLMETHIONINE DECARBOXYLASE"/>
    <property type="match status" value="1"/>
</dbReference>
<organism evidence="19 20">
    <name type="scientific">[Candida] railenensis</name>
    <dbReference type="NCBI Taxonomy" id="45579"/>
    <lineage>
        <taxon>Eukaryota</taxon>
        <taxon>Fungi</taxon>
        <taxon>Dikarya</taxon>
        <taxon>Ascomycota</taxon>
        <taxon>Saccharomycotina</taxon>
        <taxon>Pichiomycetes</taxon>
        <taxon>Debaryomycetaceae</taxon>
        <taxon>Kurtzmaniella</taxon>
    </lineage>
</organism>
<evidence type="ECO:0000313" key="19">
    <source>
        <dbReference type="EMBL" id="CAH2351138.1"/>
    </source>
</evidence>
<evidence type="ECO:0000256" key="6">
    <source>
        <dbReference type="ARBA" id="ARBA00022793"/>
    </source>
</evidence>
<dbReference type="GO" id="GO:0008295">
    <property type="term" value="P:spermidine biosynthetic process"/>
    <property type="evidence" value="ECO:0007669"/>
    <property type="project" value="UniProtKB-KW"/>
</dbReference>
<dbReference type="PROSITE" id="PS01336">
    <property type="entry name" value="ADOMETDC"/>
    <property type="match status" value="1"/>
</dbReference>
<evidence type="ECO:0000256" key="10">
    <source>
        <dbReference type="ARBA" id="ARBA00023145"/>
    </source>
</evidence>
<dbReference type="EC" id="4.1.1.50" evidence="4"/>
<keyword evidence="11" id="KW-0456">Lyase</keyword>
<feature type="active site" description="Proton donor; for catalytic activity" evidence="14">
    <location>
        <position position="98"/>
    </location>
</feature>
<comment type="cofactor">
    <cofactor evidence="1">
        <name>pyruvate</name>
        <dbReference type="ChEBI" id="CHEBI:15361"/>
    </cofactor>
</comment>
<evidence type="ECO:0000256" key="3">
    <source>
        <dbReference type="ARBA" id="ARBA00008466"/>
    </source>
</evidence>
<sequence>MVAPAYYNETYVDTTLSANLDSTFAFEGPEKLLEVWFYESEPLQGEGLRAIPLESWVDVLDLVNCKVLSMKSSNEVDAYLLSESSLFVFSHKIILKTCGTTTTLSCLDKLFELVDQNVQKGYKSSDVARIFYSRRSFMFPLKQKHVHRDWKNEVNLLSKFFENGKSYVVGDFTSDDHWYLYMGGKSNLSSTPSDQTFEILMTELDHERAKNFVTTRRPGGTSLVHENEQEDHDLGHDMGLETMARTKLDSLFSEHEVFHAGGSYLPSPSLSDNLEYDEDKVSDAVAQRDKFDFIHDAFSFTPCGYSSNSISSSGNCYYTLHITPEAGWSYASFETNYPFHKSDTVTITDVLVRVLEIFQPGKFSATLITDGGAEDEEVLANYHKLSNCSSLLKESFNYEKQERVLYDLKNDYKLLYLNFAKQN</sequence>
<feature type="chain" id="PRO_5042324722" description="S-adenosylmethionine decarboxylase alpha chain" evidence="18">
    <location>
        <begin position="84"/>
        <end position="423"/>
    </location>
</feature>
<evidence type="ECO:0000256" key="8">
    <source>
        <dbReference type="ARBA" id="ARBA00023066"/>
    </source>
</evidence>
<feature type="binding site" evidence="15">
    <location>
        <position position="300"/>
    </location>
    <ligand>
        <name>substrate</name>
    </ligand>
</feature>
<evidence type="ECO:0000256" key="16">
    <source>
        <dbReference type="PIRSR" id="PIRSR001355-3"/>
    </source>
</evidence>
<dbReference type="Gene3D" id="3.60.90.10">
    <property type="entry name" value="S-adenosylmethionine decarboxylase"/>
    <property type="match status" value="2"/>
</dbReference>
<dbReference type="InterPro" id="IPR016067">
    <property type="entry name" value="S-AdoMet_deCO2ase_core"/>
</dbReference>
<evidence type="ECO:0000256" key="15">
    <source>
        <dbReference type="PIRSR" id="PIRSR001355-2"/>
    </source>
</evidence>
<dbReference type="EMBL" id="CAKXYY010000003">
    <property type="protein sequence ID" value="CAH2351138.1"/>
    <property type="molecule type" value="Genomic_DNA"/>
</dbReference>
<feature type="binding site" evidence="15">
    <location>
        <position position="26"/>
    </location>
    <ligand>
        <name>substrate</name>
    </ligand>
</feature>
<evidence type="ECO:0000256" key="2">
    <source>
        <dbReference type="ARBA" id="ARBA00004911"/>
    </source>
</evidence>
<comment type="caution">
    <text evidence="19">The sequence shown here is derived from an EMBL/GenBank/DDBJ whole genome shotgun (WGS) entry which is preliminary data.</text>
</comment>
<evidence type="ECO:0000256" key="5">
    <source>
        <dbReference type="ARBA" id="ARBA00022691"/>
    </source>
</evidence>
<evidence type="ECO:0000256" key="7">
    <source>
        <dbReference type="ARBA" id="ARBA00022813"/>
    </source>
</evidence>